<proteinExistence type="predicted"/>
<evidence type="ECO:0000313" key="2">
    <source>
        <dbReference type="Proteomes" id="UP000297299"/>
    </source>
</evidence>
<accession>A0A4Y8CF61</accession>
<dbReference type="Proteomes" id="UP000297299">
    <property type="component" value="Unassembled WGS sequence"/>
</dbReference>
<protein>
    <submittedName>
        <fullName evidence="1">Uncharacterized protein</fullName>
    </submittedName>
</protein>
<dbReference type="EMBL" id="PHWZ01001320">
    <property type="protein sequence ID" value="TEY25158.1"/>
    <property type="molecule type" value="Genomic_DNA"/>
</dbReference>
<keyword evidence="2" id="KW-1185">Reference proteome</keyword>
<reference evidence="1 2" key="1">
    <citation type="submission" date="2017-11" db="EMBL/GenBank/DDBJ databases">
        <title>Comparative genomics of Botrytis spp.</title>
        <authorList>
            <person name="Valero-Jimenez C.A."/>
            <person name="Tapia P."/>
            <person name="Veloso J."/>
            <person name="Silva-Moreno E."/>
            <person name="Staats M."/>
            <person name="Valdes J.H."/>
            <person name="Van Kan J.A.L."/>
        </authorList>
    </citation>
    <scope>NUCLEOTIDE SEQUENCE [LARGE SCALE GENOMIC DNA]</scope>
    <source>
        <strain evidence="1 2">MUCL2830</strain>
    </source>
</reference>
<comment type="caution">
    <text evidence="1">The sequence shown here is derived from an EMBL/GenBank/DDBJ whole genome shotgun (WGS) entry which is preliminary data.</text>
</comment>
<dbReference type="OrthoDB" id="3472746at2759"/>
<evidence type="ECO:0000313" key="1">
    <source>
        <dbReference type="EMBL" id="TEY25158.1"/>
    </source>
</evidence>
<name>A0A4Y8CF61_9HELO</name>
<organism evidence="1 2">
    <name type="scientific">Botryotinia calthae</name>
    <dbReference type="NCBI Taxonomy" id="38488"/>
    <lineage>
        <taxon>Eukaryota</taxon>
        <taxon>Fungi</taxon>
        <taxon>Dikarya</taxon>
        <taxon>Ascomycota</taxon>
        <taxon>Pezizomycotina</taxon>
        <taxon>Leotiomycetes</taxon>
        <taxon>Helotiales</taxon>
        <taxon>Sclerotiniaceae</taxon>
        <taxon>Botryotinia</taxon>
    </lineage>
</organism>
<sequence>MATVIEATLVISSSIDQILNLIYTVAIDILDDVNVATDMPLIVFVLRASCQEVEREFLNIHWRLIRYGYNSAVNRILDPTQIDPDGWDPQMFVIFEGSFGIPPRTLAVIIPIYKEQKPLIEFLFEG</sequence>
<dbReference type="AlphaFoldDB" id="A0A4Y8CF61"/>
<gene>
    <name evidence="1" type="ORF">BOTCAL_1324g00010</name>
</gene>